<protein>
    <submittedName>
        <fullName evidence="1">8512_t:CDS:1</fullName>
    </submittedName>
</protein>
<evidence type="ECO:0000313" key="2">
    <source>
        <dbReference type="Proteomes" id="UP000789366"/>
    </source>
</evidence>
<reference evidence="1" key="1">
    <citation type="submission" date="2021-06" db="EMBL/GenBank/DDBJ databases">
        <authorList>
            <person name="Kallberg Y."/>
            <person name="Tangrot J."/>
            <person name="Rosling A."/>
        </authorList>
    </citation>
    <scope>NUCLEOTIDE SEQUENCE</scope>
    <source>
        <strain evidence="1">28 12/20/2015</strain>
    </source>
</reference>
<feature type="non-terminal residue" evidence="1">
    <location>
        <position position="1"/>
    </location>
</feature>
<accession>A0ACA9M860</accession>
<gene>
    <name evidence="1" type="ORF">SPELUC_LOCUS6163</name>
</gene>
<keyword evidence="2" id="KW-1185">Reference proteome</keyword>
<name>A0ACA9M860_9GLOM</name>
<organism evidence="1 2">
    <name type="scientific">Cetraspora pellucida</name>
    <dbReference type="NCBI Taxonomy" id="1433469"/>
    <lineage>
        <taxon>Eukaryota</taxon>
        <taxon>Fungi</taxon>
        <taxon>Fungi incertae sedis</taxon>
        <taxon>Mucoromycota</taxon>
        <taxon>Glomeromycotina</taxon>
        <taxon>Glomeromycetes</taxon>
        <taxon>Diversisporales</taxon>
        <taxon>Gigasporaceae</taxon>
        <taxon>Cetraspora</taxon>
    </lineage>
</organism>
<dbReference type="EMBL" id="CAJVPW010007000">
    <property type="protein sequence ID" value="CAG8575654.1"/>
    <property type="molecule type" value="Genomic_DNA"/>
</dbReference>
<sequence length="277" mass="30112">SSSSQSGAANSTGDVPPITPLSTTIPHGPTVTSLTNSTAISGENGTRNYSTAISGKNDTIRNNSTDISGKNDTTGNDTLPYIDPSTPPVTITITTPAPARNLLFKIGANITFAWKYSANFSIKPKYINILAQPSVNLEQYFTIIANASGTITSAIWNTAEETSLPVTKYKLYIFDERGKDASISPGRLWPFSGLFFSLYQPQDRTNISRYKNAGKINFTNPTPISPTVVTPCLNFTSIFSHIGGISNKFWNLLVVVCVLHQILHPSYMYHLLLQSIV</sequence>
<dbReference type="Proteomes" id="UP000789366">
    <property type="component" value="Unassembled WGS sequence"/>
</dbReference>
<comment type="caution">
    <text evidence="1">The sequence shown here is derived from an EMBL/GenBank/DDBJ whole genome shotgun (WGS) entry which is preliminary data.</text>
</comment>
<proteinExistence type="predicted"/>
<evidence type="ECO:0000313" key="1">
    <source>
        <dbReference type="EMBL" id="CAG8575654.1"/>
    </source>
</evidence>